<evidence type="ECO:0000313" key="6">
    <source>
        <dbReference type="Proteomes" id="UP000260351"/>
    </source>
</evidence>
<reference evidence="5 6" key="1">
    <citation type="submission" date="2018-08" db="EMBL/GenBank/DDBJ databases">
        <title>Wenzhouxiangella salilacus sp. nov., a novel bacterium isolated from a saline lake in Xinjiang Province, China.</title>
        <authorList>
            <person name="Han S."/>
        </authorList>
    </citation>
    <scope>NUCLEOTIDE SEQUENCE [LARGE SCALE GENOMIC DNA]</scope>
    <source>
        <strain evidence="5 6">XDB06</strain>
    </source>
</reference>
<dbReference type="InterPro" id="IPR047796">
    <property type="entry name" value="SdpR-like_repress"/>
</dbReference>
<evidence type="ECO:0000313" key="5">
    <source>
        <dbReference type="EMBL" id="RFF30569.1"/>
    </source>
</evidence>
<dbReference type="AlphaFoldDB" id="A0A3E1K913"/>
<comment type="caution">
    <text evidence="5">The sequence shown here is derived from an EMBL/GenBank/DDBJ whole genome shotgun (WGS) entry which is preliminary data.</text>
</comment>
<dbReference type="RefSeq" id="WP_116650512.1">
    <property type="nucleotide sequence ID" value="NZ_QUZK01000034.1"/>
</dbReference>
<dbReference type="GO" id="GO:0003700">
    <property type="term" value="F:DNA-binding transcription factor activity"/>
    <property type="evidence" value="ECO:0007669"/>
    <property type="project" value="InterPro"/>
</dbReference>
<dbReference type="SUPFAM" id="SSF46785">
    <property type="entry name" value="Winged helix' DNA-binding domain"/>
    <property type="match status" value="1"/>
</dbReference>
<dbReference type="Proteomes" id="UP000260351">
    <property type="component" value="Unassembled WGS sequence"/>
</dbReference>
<evidence type="ECO:0000256" key="2">
    <source>
        <dbReference type="ARBA" id="ARBA00023125"/>
    </source>
</evidence>
<dbReference type="OrthoDB" id="9793058at2"/>
<organism evidence="5 6">
    <name type="scientific">Wenzhouxiangella sediminis</name>
    <dbReference type="NCBI Taxonomy" id="1792836"/>
    <lineage>
        <taxon>Bacteria</taxon>
        <taxon>Pseudomonadati</taxon>
        <taxon>Pseudomonadota</taxon>
        <taxon>Gammaproteobacteria</taxon>
        <taxon>Chromatiales</taxon>
        <taxon>Wenzhouxiangellaceae</taxon>
        <taxon>Wenzhouxiangella</taxon>
    </lineage>
</organism>
<keyword evidence="1" id="KW-0805">Transcription regulation</keyword>
<feature type="domain" description="HTH arsR-type" evidence="4">
    <location>
        <begin position="1"/>
        <end position="87"/>
    </location>
</feature>
<dbReference type="PANTHER" id="PTHR33154">
    <property type="entry name" value="TRANSCRIPTIONAL REGULATOR, ARSR FAMILY"/>
    <property type="match status" value="1"/>
</dbReference>
<dbReference type="NCBIfam" id="NF033789">
    <property type="entry name" value="repress_SdpR"/>
    <property type="match status" value="1"/>
</dbReference>
<sequence>MSNVFKALSDPTRREVLKLLRGGPLSAGELASHFDVSKPTMSVHFRVLKEAGLVSVERDGKSMIYSLRMSVLEEALMGFAQTFGMAPPSEQSDKEESEQ</sequence>
<dbReference type="SMART" id="SM00418">
    <property type="entry name" value="HTH_ARSR"/>
    <property type="match status" value="1"/>
</dbReference>
<dbReference type="CDD" id="cd00090">
    <property type="entry name" value="HTH_ARSR"/>
    <property type="match status" value="1"/>
</dbReference>
<dbReference type="EMBL" id="QUZK01000034">
    <property type="protein sequence ID" value="RFF30569.1"/>
    <property type="molecule type" value="Genomic_DNA"/>
</dbReference>
<dbReference type="InterPro" id="IPR011991">
    <property type="entry name" value="ArsR-like_HTH"/>
</dbReference>
<dbReference type="PROSITE" id="PS50987">
    <property type="entry name" value="HTH_ARSR_2"/>
    <property type="match status" value="1"/>
</dbReference>
<evidence type="ECO:0000259" key="4">
    <source>
        <dbReference type="PROSITE" id="PS50987"/>
    </source>
</evidence>
<evidence type="ECO:0000256" key="3">
    <source>
        <dbReference type="ARBA" id="ARBA00023163"/>
    </source>
</evidence>
<gene>
    <name evidence="5" type="ORF">DZC52_07510</name>
</gene>
<dbReference type="InterPro" id="IPR036390">
    <property type="entry name" value="WH_DNA-bd_sf"/>
</dbReference>
<name>A0A3E1K913_9GAMM</name>
<proteinExistence type="predicted"/>
<dbReference type="Pfam" id="PF12840">
    <property type="entry name" value="HTH_20"/>
    <property type="match status" value="1"/>
</dbReference>
<dbReference type="InterPro" id="IPR051081">
    <property type="entry name" value="HTH_MetalResp_TranReg"/>
</dbReference>
<evidence type="ECO:0000256" key="1">
    <source>
        <dbReference type="ARBA" id="ARBA00023015"/>
    </source>
</evidence>
<dbReference type="Gene3D" id="1.10.10.10">
    <property type="entry name" value="Winged helix-like DNA-binding domain superfamily/Winged helix DNA-binding domain"/>
    <property type="match status" value="1"/>
</dbReference>
<dbReference type="NCBIfam" id="NF033788">
    <property type="entry name" value="HTH_metalloreg"/>
    <property type="match status" value="1"/>
</dbReference>
<dbReference type="PANTHER" id="PTHR33154:SF33">
    <property type="entry name" value="TRANSCRIPTIONAL REPRESSOR SDPR"/>
    <property type="match status" value="1"/>
</dbReference>
<accession>A0A3E1K913</accession>
<keyword evidence="2" id="KW-0238">DNA-binding</keyword>
<dbReference type="InterPro" id="IPR001845">
    <property type="entry name" value="HTH_ArsR_DNA-bd_dom"/>
</dbReference>
<keyword evidence="6" id="KW-1185">Reference proteome</keyword>
<protein>
    <submittedName>
        <fullName evidence="5">ArsR family transcriptional regulator</fullName>
    </submittedName>
</protein>
<dbReference type="PRINTS" id="PR00778">
    <property type="entry name" value="HTHARSR"/>
</dbReference>
<keyword evidence="3" id="KW-0804">Transcription</keyword>
<dbReference type="InterPro" id="IPR036388">
    <property type="entry name" value="WH-like_DNA-bd_sf"/>
</dbReference>
<dbReference type="GO" id="GO:0003677">
    <property type="term" value="F:DNA binding"/>
    <property type="evidence" value="ECO:0007669"/>
    <property type="project" value="UniProtKB-KW"/>
</dbReference>